<organism evidence="1 2">
    <name type="scientific">Babesia divergens</name>
    <dbReference type="NCBI Taxonomy" id="32595"/>
    <lineage>
        <taxon>Eukaryota</taxon>
        <taxon>Sar</taxon>
        <taxon>Alveolata</taxon>
        <taxon>Apicomplexa</taxon>
        <taxon>Aconoidasida</taxon>
        <taxon>Piroplasmida</taxon>
        <taxon>Babesiidae</taxon>
        <taxon>Babesia</taxon>
    </lineage>
</organism>
<proteinExistence type="predicted"/>
<evidence type="ECO:0000313" key="2">
    <source>
        <dbReference type="Proteomes" id="UP001195914"/>
    </source>
</evidence>
<reference evidence="1" key="2">
    <citation type="submission" date="2021-05" db="EMBL/GenBank/DDBJ databases">
        <authorList>
            <person name="Pain A."/>
        </authorList>
    </citation>
    <scope>NUCLEOTIDE SEQUENCE</scope>
    <source>
        <strain evidence="1">1802A</strain>
    </source>
</reference>
<dbReference type="Proteomes" id="UP001195914">
    <property type="component" value="Unassembled WGS sequence"/>
</dbReference>
<protein>
    <submittedName>
        <fullName evidence="1">Secreted antigen 1</fullName>
    </submittedName>
</protein>
<dbReference type="EMBL" id="JAHBMH010000046">
    <property type="protein sequence ID" value="KAK1935545.1"/>
    <property type="molecule type" value="Genomic_DNA"/>
</dbReference>
<comment type="caution">
    <text evidence="1">The sequence shown here is derived from an EMBL/GenBank/DDBJ whole genome shotgun (WGS) entry which is preliminary data.</text>
</comment>
<dbReference type="AlphaFoldDB" id="A0AAD9GC01"/>
<sequence>MTEAKVEPCNFEFKQGSLKDILEELGKLYTTTGTRHKVFQQLRTYLKAYCGDTYLDAFYKDYGSSMFGGTILLLTDAGKKISEAILQKPSWTSRWEDPHAKHPQCIQKYAEALKKCLPELFSALYYLYFNVSKECKEIKGGKWNNVKVNQNHEKLGEWLTEDHDMTDLITRGYKLGELNTSNTGQNVADPLKKAVSLTLGSDYGSLQNVLCGLMFVCKWDDALTGHALCFLYTFCEKVMEYQVGGDLQGKLKGQSKVQVDALYSLCVHLQIHLQPFTNESDFCLTAVCHGNTNLFKDLWDDGKFDKYCDWLKRNLDKIIASLKNISLKYSPWSAQTLQACVTAGPFKYGFVFTDSWDGNWESVKGNVKEHVSNLTNGDKGSLDELRKCLNGESLSYAYQSSHHSQTQPEGNSNNSGAAAAGGATAVLGIGGAGFGAAYGFNLFGLKDIMSGVFGAIRGLVVGF</sequence>
<name>A0AAD9GC01_BABDI</name>
<accession>A0AAD9GC01</accession>
<reference evidence="1" key="1">
    <citation type="journal article" date="2014" name="Nucleic Acids Res.">
        <title>The evolutionary dynamics of variant antigen genes in Babesia reveal a history of genomic innovation underlying host-parasite interaction.</title>
        <authorList>
            <person name="Jackson A.P."/>
            <person name="Otto T.D."/>
            <person name="Darby A."/>
            <person name="Ramaprasad A."/>
            <person name="Xia D."/>
            <person name="Echaide I.E."/>
            <person name="Farber M."/>
            <person name="Gahlot S."/>
            <person name="Gamble J."/>
            <person name="Gupta D."/>
            <person name="Gupta Y."/>
            <person name="Jackson L."/>
            <person name="Malandrin L."/>
            <person name="Malas T.B."/>
            <person name="Moussa E."/>
            <person name="Nair M."/>
            <person name="Reid A.J."/>
            <person name="Sanders M."/>
            <person name="Sharma J."/>
            <person name="Tracey A."/>
            <person name="Quail M.A."/>
            <person name="Weir W."/>
            <person name="Wastling J.M."/>
            <person name="Hall N."/>
            <person name="Willadsen P."/>
            <person name="Lingelbach K."/>
            <person name="Shiels B."/>
            <person name="Tait A."/>
            <person name="Berriman M."/>
            <person name="Allred D.R."/>
            <person name="Pain A."/>
        </authorList>
    </citation>
    <scope>NUCLEOTIDE SEQUENCE</scope>
    <source>
        <strain evidence="1">1802A</strain>
    </source>
</reference>
<gene>
    <name evidence="1" type="ORF">X943_001768</name>
</gene>
<keyword evidence="2" id="KW-1185">Reference proteome</keyword>
<evidence type="ECO:0000313" key="1">
    <source>
        <dbReference type="EMBL" id="KAK1935545.1"/>
    </source>
</evidence>